<dbReference type="RefSeq" id="WP_075766815.1">
    <property type="nucleotide sequence ID" value="NZ_MJIL01000090.1"/>
</dbReference>
<organism evidence="3 4">
    <name type="scientific">Photobacterium proteolyticum</name>
    <dbReference type="NCBI Taxonomy" id="1903952"/>
    <lineage>
        <taxon>Bacteria</taxon>
        <taxon>Pseudomonadati</taxon>
        <taxon>Pseudomonadota</taxon>
        <taxon>Gammaproteobacteria</taxon>
        <taxon>Vibrionales</taxon>
        <taxon>Vibrionaceae</taxon>
        <taxon>Photobacterium</taxon>
    </lineage>
</organism>
<feature type="chain" id="PRO_5012277145" description="Iron ABC transporter substrate-binding protein" evidence="2">
    <location>
        <begin position="27"/>
        <end position="344"/>
    </location>
</feature>
<dbReference type="PANTHER" id="PTHR30006">
    <property type="entry name" value="THIAMINE-BINDING PERIPLASMIC PROTEIN-RELATED"/>
    <property type="match status" value="1"/>
</dbReference>
<dbReference type="Proteomes" id="UP000186905">
    <property type="component" value="Unassembled WGS sequence"/>
</dbReference>
<name>A0A1Q9GEH2_9GAMM</name>
<evidence type="ECO:0008006" key="5">
    <source>
        <dbReference type="Google" id="ProtNLM"/>
    </source>
</evidence>
<comment type="caution">
    <text evidence="3">The sequence shown here is derived from an EMBL/GenBank/DDBJ whole genome shotgun (WGS) entry which is preliminary data.</text>
</comment>
<evidence type="ECO:0000256" key="2">
    <source>
        <dbReference type="SAM" id="SignalP"/>
    </source>
</evidence>
<evidence type="ECO:0000313" key="4">
    <source>
        <dbReference type="Proteomes" id="UP000186905"/>
    </source>
</evidence>
<dbReference type="PANTHER" id="PTHR30006:SF2">
    <property type="entry name" value="ABC TRANSPORTER SUBSTRATE-BINDING PROTEIN"/>
    <property type="match status" value="1"/>
</dbReference>
<sequence length="344" mass="37988">MKANTKRSLLAACILGSAMAAPQAMADGRLVVYCSATNAMCEAETKAFSEKYDVKTSFVRNGSGSTLAKIEAEKKNPRADVWYGGTLDPQSQAGEMDLLQAYKSPQLENIMADFRDPAKRKGNYSSAVYMGILGFGVNTERLAEKGLDIPRCWNDLTKPEYKEEIQIADPQSSGTAYTALATFIQLWDEDKAFDYFKKLDKNISQYTKSGVTPSRNSARGEIAIGIGFLHDYSLEQSKGAPLELISPCEGTGYEIGGVSIIKGARNMDNAKLFVDWVLSKEGQQLAWQKGKSFQILTNTQAEQSPNALDPKKLSLINYDMETYGSSNERKRLINKWVNVVKMGE</sequence>
<gene>
    <name evidence="3" type="ORF">BIT28_06315</name>
</gene>
<dbReference type="AlphaFoldDB" id="A0A1Q9GEH2"/>
<dbReference type="Pfam" id="PF13343">
    <property type="entry name" value="SBP_bac_6"/>
    <property type="match status" value="1"/>
</dbReference>
<dbReference type="OrthoDB" id="305758at2"/>
<protein>
    <recommendedName>
        <fullName evidence="5">Iron ABC transporter substrate-binding protein</fullName>
    </recommendedName>
</protein>
<dbReference type="GO" id="GO:0015888">
    <property type="term" value="P:thiamine transport"/>
    <property type="evidence" value="ECO:0007669"/>
    <property type="project" value="TreeGrafter"/>
</dbReference>
<dbReference type="InterPro" id="IPR026045">
    <property type="entry name" value="Ferric-bd"/>
</dbReference>
<keyword evidence="1 2" id="KW-0732">Signal</keyword>
<dbReference type="SUPFAM" id="SSF53850">
    <property type="entry name" value="Periplasmic binding protein-like II"/>
    <property type="match status" value="1"/>
</dbReference>
<evidence type="ECO:0000256" key="1">
    <source>
        <dbReference type="ARBA" id="ARBA00022729"/>
    </source>
</evidence>
<reference evidence="3 4" key="1">
    <citation type="submission" date="2016-09" db="EMBL/GenBank/DDBJ databases">
        <title>Photobacterium proteolyticum sp. nov. a protease producing bacterium isolated from ocean sediments of Laizhou Bay.</title>
        <authorList>
            <person name="Li Y."/>
        </authorList>
    </citation>
    <scope>NUCLEOTIDE SEQUENCE [LARGE SCALE GENOMIC DNA]</scope>
    <source>
        <strain evidence="3 4">13-12</strain>
    </source>
</reference>
<accession>A0A1Q9GEH2</accession>
<proteinExistence type="predicted"/>
<dbReference type="CDD" id="cd13544">
    <property type="entry name" value="PBP2_Fbp_like_1"/>
    <property type="match status" value="1"/>
</dbReference>
<dbReference type="EMBL" id="MJIL01000090">
    <property type="protein sequence ID" value="OLQ72798.1"/>
    <property type="molecule type" value="Genomic_DNA"/>
</dbReference>
<evidence type="ECO:0000313" key="3">
    <source>
        <dbReference type="EMBL" id="OLQ72798.1"/>
    </source>
</evidence>
<dbReference type="GO" id="GO:0030976">
    <property type="term" value="F:thiamine pyrophosphate binding"/>
    <property type="evidence" value="ECO:0007669"/>
    <property type="project" value="TreeGrafter"/>
</dbReference>
<dbReference type="GO" id="GO:0030975">
    <property type="term" value="F:thiamine binding"/>
    <property type="evidence" value="ECO:0007669"/>
    <property type="project" value="TreeGrafter"/>
</dbReference>
<dbReference type="STRING" id="1903952.BIT28_06315"/>
<dbReference type="Gene3D" id="3.40.190.10">
    <property type="entry name" value="Periplasmic binding protein-like II"/>
    <property type="match status" value="2"/>
</dbReference>
<keyword evidence="4" id="KW-1185">Reference proteome</keyword>
<dbReference type="PIRSF" id="PIRSF002825">
    <property type="entry name" value="CfbpA"/>
    <property type="match status" value="1"/>
</dbReference>
<feature type="signal peptide" evidence="2">
    <location>
        <begin position="1"/>
        <end position="26"/>
    </location>
</feature>
<dbReference type="GO" id="GO:0030288">
    <property type="term" value="C:outer membrane-bounded periplasmic space"/>
    <property type="evidence" value="ECO:0007669"/>
    <property type="project" value="TreeGrafter"/>
</dbReference>